<feature type="signal peptide" evidence="1">
    <location>
        <begin position="1"/>
        <end position="27"/>
    </location>
</feature>
<feature type="chain" id="PRO_5045454986" evidence="1">
    <location>
        <begin position="28"/>
        <end position="171"/>
    </location>
</feature>
<evidence type="ECO:0000313" key="4">
    <source>
        <dbReference type="Proteomes" id="UP001589610"/>
    </source>
</evidence>
<comment type="caution">
    <text evidence="3">The sequence shown here is derived from an EMBL/GenBank/DDBJ whole genome shotgun (WGS) entry which is preliminary data.</text>
</comment>
<dbReference type="RefSeq" id="WP_386154138.1">
    <property type="nucleotide sequence ID" value="NZ_JBHMBS010000001.1"/>
</dbReference>
<dbReference type="EMBL" id="JBHMBS010000001">
    <property type="protein sequence ID" value="MFB9674607.1"/>
    <property type="molecule type" value="Genomic_DNA"/>
</dbReference>
<dbReference type="Proteomes" id="UP001589610">
    <property type="component" value="Unassembled WGS sequence"/>
</dbReference>
<keyword evidence="4" id="KW-1185">Reference proteome</keyword>
<evidence type="ECO:0000313" key="3">
    <source>
        <dbReference type="EMBL" id="MFB9674607.1"/>
    </source>
</evidence>
<feature type="domain" description="BP74 N-terminal" evidence="2">
    <location>
        <begin position="58"/>
        <end position="170"/>
    </location>
</feature>
<name>A0ABV5T6E0_9ACTN</name>
<dbReference type="InterPro" id="IPR056422">
    <property type="entry name" value="BP74_N"/>
</dbReference>
<reference evidence="3 4" key="1">
    <citation type="submission" date="2024-09" db="EMBL/GenBank/DDBJ databases">
        <authorList>
            <person name="Sun Q."/>
            <person name="Mori K."/>
        </authorList>
    </citation>
    <scope>NUCLEOTIDE SEQUENCE [LARGE SCALE GENOMIC DNA]</scope>
    <source>
        <strain evidence="3 4">JCM 3028</strain>
    </source>
</reference>
<dbReference type="PANTHER" id="PTHR35883:SF1">
    <property type="entry name" value="CALMODULIN-BINDING PROTEIN CAM-BP15-RELATED"/>
    <property type="match status" value="1"/>
</dbReference>
<protein>
    <submittedName>
        <fullName evidence="3">Calmodulin-binding protein</fullName>
    </submittedName>
</protein>
<evidence type="ECO:0000259" key="2">
    <source>
        <dbReference type="Pfam" id="PF23621"/>
    </source>
</evidence>
<keyword evidence="1" id="KW-0732">Signal</keyword>
<dbReference type="Pfam" id="PF23621">
    <property type="entry name" value="BP74_N"/>
    <property type="match status" value="1"/>
</dbReference>
<gene>
    <name evidence="3" type="ORF">ACFFRH_03830</name>
</gene>
<organism evidence="3 4">
    <name type="scientific">Streptosporangium vulgare</name>
    <dbReference type="NCBI Taxonomy" id="46190"/>
    <lineage>
        <taxon>Bacteria</taxon>
        <taxon>Bacillati</taxon>
        <taxon>Actinomycetota</taxon>
        <taxon>Actinomycetes</taxon>
        <taxon>Streptosporangiales</taxon>
        <taxon>Streptosporangiaceae</taxon>
        <taxon>Streptosporangium</taxon>
    </lineage>
</organism>
<accession>A0ABV5T6E0</accession>
<proteinExistence type="predicted"/>
<dbReference type="InterPro" id="IPR053344">
    <property type="entry name" value="cAMP-inducible_BP74-like"/>
</dbReference>
<sequence>MRRFFTRIGCLAAVAMLATMVAAPAQAAPTARACATPPSVQAGSVETGASSPADATEPVYFTMTTAGSREPFVIKLTDPAKIEHARRILSGEETSRTHVMGRIIKRPAPYNPAYSFHFDPNTIDFFEMAIEVCDATLSYVEDHLDEACGAFLPGCLFCPWSSKLVAEVPAS</sequence>
<evidence type="ECO:0000256" key="1">
    <source>
        <dbReference type="SAM" id="SignalP"/>
    </source>
</evidence>
<dbReference type="PANTHER" id="PTHR35883">
    <property type="entry name" value="CYCLIC AMP-INDUCIBLE PROTEIN BP74-RELATED"/>
    <property type="match status" value="1"/>
</dbReference>